<dbReference type="SMART" id="SM00052">
    <property type="entry name" value="EAL"/>
    <property type="match status" value="1"/>
</dbReference>
<dbReference type="NCBIfam" id="TIGR00229">
    <property type="entry name" value="sensory_box"/>
    <property type="match status" value="1"/>
</dbReference>
<organism evidence="6 7">
    <name type="scientific">Sphingosinicella soli</name>
    <dbReference type="NCBI Taxonomy" id="333708"/>
    <lineage>
        <taxon>Bacteria</taxon>
        <taxon>Pseudomonadati</taxon>
        <taxon>Pseudomonadota</taxon>
        <taxon>Alphaproteobacteria</taxon>
        <taxon>Sphingomonadales</taxon>
        <taxon>Sphingosinicellaceae</taxon>
        <taxon>Sphingosinicella</taxon>
    </lineage>
</organism>
<feature type="transmembrane region" description="Helical" evidence="1">
    <location>
        <begin position="138"/>
        <end position="169"/>
    </location>
</feature>
<evidence type="ECO:0000259" key="4">
    <source>
        <dbReference type="PROSITE" id="PS50883"/>
    </source>
</evidence>
<feature type="domain" description="EAL" evidence="4">
    <location>
        <begin position="526"/>
        <end position="777"/>
    </location>
</feature>
<sequence>MRSRPAKPIRDIVGADPAANLREPRNWLAGVALPRLGSRSEIANTHRQLLGLRPTVPLFAVIGALIWAGVMLWHIPLTASIQGAWLAAGGVLTSLFAVFGLREATPKAGEVADTARGLVTLSAAAGLLWSTLPVISDVPFAIVLSISMLVLGIVALSPMPLAAMAYMVAFAVTLVTRLDGFASSAAAVVVLSGALTLYLAGRRTLIDRIETSMRDLSEQRVRRLCSTFETCGSGWFWETDVDGRITYISPSFGAAHGTTSDQLIGRPLGELTSLDVDDPDEAATSLRTLEFHLQGKLPFHDVVIPVLFPVGIQWWSLAGTPIYSQHGHFEGFTGIGGDLTDMRRSEDRAMRLARFDPLTGLANRITIRETLESALVSHGGVVPQRCALLLLDLDRFKSVNDTLGHPVGDKLLEQVADRLSTLVGADGRVGRLGGDEFAVVVRDAETLGGLSAFAQRIIDYLSAPYTVEGHRIIIGASIGIAIGPDNGHSVDALMRNADLALYAAKSDGRGKHCFYQSGMHRNAETRRQLENDLRSALAGDGLSLNFQPIVETASETLVGFEALVRWHHPRHGEIPPSSFVPIAEETGLIDGIGEWVLRHACMVAAKWPEHIGIAVNLSPIQVTNPELPTLVINALAQAGLAPARLELEITETVFLEENPVTRATLQRLGAIGVRLTLDDFGTGYSGFSYLTKAPFKKIKIDRSFVSGASEHGGQKAAIVRAIVALADSLGMITTAEGVETHDDLDIIRRIGCTQVQGYIFGKPMPWAEAGMLARSETPIAPSGVKSNRPRRIAMLRRATILHNGRKRNARLRNTSDTGAMFEARWLPKPDDRVTTFVEGQQPRTGIVRWVEEDRFGIHYDEQITVSAIEAEERAA</sequence>
<keyword evidence="7" id="KW-1185">Reference proteome</keyword>
<dbReference type="CDD" id="cd01949">
    <property type="entry name" value="GGDEF"/>
    <property type="match status" value="1"/>
</dbReference>
<reference evidence="6 7" key="1">
    <citation type="submission" date="2020-08" db="EMBL/GenBank/DDBJ databases">
        <title>Genomic Encyclopedia of Type Strains, Phase IV (KMG-IV): sequencing the most valuable type-strain genomes for metagenomic binning, comparative biology and taxonomic classification.</title>
        <authorList>
            <person name="Goeker M."/>
        </authorList>
    </citation>
    <scope>NUCLEOTIDE SEQUENCE [LARGE SCALE GENOMIC DNA]</scope>
    <source>
        <strain evidence="6 7">DSM 17328</strain>
    </source>
</reference>
<feature type="domain" description="PAC" evidence="3">
    <location>
        <begin position="300"/>
        <end position="351"/>
    </location>
</feature>
<dbReference type="SUPFAM" id="SSF55073">
    <property type="entry name" value="Nucleotide cyclase"/>
    <property type="match status" value="1"/>
</dbReference>
<dbReference type="CDD" id="cd01948">
    <property type="entry name" value="EAL"/>
    <property type="match status" value="1"/>
</dbReference>
<evidence type="ECO:0000313" key="7">
    <source>
        <dbReference type="Proteomes" id="UP000566324"/>
    </source>
</evidence>
<keyword evidence="1" id="KW-0472">Membrane</keyword>
<dbReference type="InterPro" id="IPR013656">
    <property type="entry name" value="PAS_4"/>
</dbReference>
<dbReference type="CDD" id="cd00130">
    <property type="entry name" value="PAS"/>
    <property type="match status" value="1"/>
</dbReference>
<dbReference type="Pfam" id="PF00990">
    <property type="entry name" value="GGDEF"/>
    <property type="match status" value="1"/>
</dbReference>
<comment type="caution">
    <text evidence="6">The sequence shown here is derived from an EMBL/GenBank/DDBJ whole genome shotgun (WGS) entry which is preliminary data.</text>
</comment>
<dbReference type="Gene3D" id="3.30.450.20">
    <property type="entry name" value="PAS domain"/>
    <property type="match status" value="1"/>
</dbReference>
<dbReference type="SMART" id="SM00267">
    <property type="entry name" value="GGDEF"/>
    <property type="match status" value="1"/>
</dbReference>
<feature type="domain" description="GGDEF" evidence="5">
    <location>
        <begin position="384"/>
        <end position="517"/>
    </location>
</feature>
<feature type="transmembrane region" description="Helical" evidence="1">
    <location>
        <begin position="113"/>
        <end position="132"/>
    </location>
</feature>
<dbReference type="PROSITE" id="PS50887">
    <property type="entry name" value="GGDEF"/>
    <property type="match status" value="1"/>
</dbReference>
<name>A0A7W7B3Z1_9SPHN</name>
<dbReference type="InterPro" id="IPR035965">
    <property type="entry name" value="PAS-like_dom_sf"/>
</dbReference>
<dbReference type="Gene3D" id="3.30.70.270">
    <property type="match status" value="1"/>
</dbReference>
<keyword evidence="1" id="KW-1133">Transmembrane helix</keyword>
<dbReference type="SUPFAM" id="SSF55785">
    <property type="entry name" value="PYP-like sensor domain (PAS domain)"/>
    <property type="match status" value="1"/>
</dbReference>
<accession>A0A7W7B3Z1</accession>
<evidence type="ECO:0000259" key="2">
    <source>
        <dbReference type="PROSITE" id="PS50112"/>
    </source>
</evidence>
<dbReference type="NCBIfam" id="TIGR00254">
    <property type="entry name" value="GGDEF"/>
    <property type="match status" value="1"/>
</dbReference>
<dbReference type="InterPro" id="IPR043128">
    <property type="entry name" value="Rev_trsase/Diguanyl_cyclase"/>
</dbReference>
<dbReference type="Pfam" id="PF08448">
    <property type="entry name" value="PAS_4"/>
    <property type="match status" value="1"/>
</dbReference>
<feature type="transmembrane region" description="Helical" evidence="1">
    <location>
        <begin position="181"/>
        <end position="201"/>
    </location>
</feature>
<dbReference type="Pfam" id="PF00563">
    <property type="entry name" value="EAL"/>
    <property type="match status" value="1"/>
</dbReference>
<dbReference type="InterPro" id="IPR000160">
    <property type="entry name" value="GGDEF_dom"/>
</dbReference>
<dbReference type="InterPro" id="IPR000700">
    <property type="entry name" value="PAS-assoc_C"/>
</dbReference>
<evidence type="ECO:0000259" key="5">
    <source>
        <dbReference type="PROSITE" id="PS50887"/>
    </source>
</evidence>
<dbReference type="InterPro" id="IPR029787">
    <property type="entry name" value="Nucleotide_cyclase"/>
</dbReference>
<dbReference type="SUPFAM" id="SSF141868">
    <property type="entry name" value="EAL domain-like"/>
    <property type="match status" value="1"/>
</dbReference>
<dbReference type="InterPro" id="IPR001633">
    <property type="entry name" value="EAL_dom"/>
</dbReference>
<dbReference type="PROSITE" id="PS50112">
    <property type="entry name" value="PAS"/>
    <property type="match status" value="1"/>
</dbReference>
<dbReference type="Gene3D" id="3.20.20.450">
    <property type="entry name" value="EAL domain"/>
    <property type="match status" value="1"/>
</dbReference>
<feature type="transmembrane region" description="Helical" evidence="1">
    <location>
        <begin position="56"/>
        <end position="75"/>
    </location>
</feature>
<feature type="domain" description="PAS" evidence="2">
    <location>
        <begin position="236"/>
        <end position="296"/>
    </location>
</feature>
<dbReference type="RefSeq" id="WP_184069493.1">
    <property type="nucleotide sequence ID" value="NZ_JACHNZ010000024.1"/>
</dbReference>
<dbReference type="AlphaFoldDB" id="A0A7W7B3Z1"/>
<evidence type="ECO:0000259" key="3">
    <source>
        <dbReference type="PROSITE" id="PS50113"/>
    </source>
</evidence>
<keyword evidence="1" id="KW-0812">Transmembrane</keyword>
<evidence type="ECO:0000313" key="6">
    <source>
        <dbReference type="EMBL" id="MBB4632625.1"/>
    </source>
</evidence>
<dbReference type="PANTHER" id="PTHR44757:SF2">
    <property type="entry name" value="BIOFILM ARCHITECTURE MAINTENANCE PROTEIN MBAA"/>
    <property type="match status" value="1"/>
</dbReference>
<dbReference type="Pfam" id="PF07238">
    <property type="entry name" value="PilZ"/>
    <property type="match status" value="1"/>
</dbReference>
<dbReference type="InterPro" id="IPR009875">
    <property type="entry name" value="PilZ_domain"/>
</dbReference>
<evidence type="ECO:0000256" key="1">
    <source>
        <dbReference type="SAM" id="Phobius"/>
    </source>
</evidence>
<protein>
    <submittedName>
        <fullName evidence="6">Diguanylate cyclase (GGDEF)-like protein/PAS domain S-box-containing protein</fullName>
    </submittedName>
</protein>
<feature type="transmembrane region" description="Helical" evidence="1">
    <location>
        <begin position="81"/>
        <end position="101"/>
    </location>
</feature>
<dbReference type="InterPro" id="IPR035919">
    <property type="entry name" value="EAL_sf"/>
</dbReference>
<proteinExistence type="predicted"/>
<dbReference type="PANTHER" id="PTHR44757">
    <property type="entry name" value="DIGUANYLATE CYCLASE DGCP"/>
    <property type="match status" value="1"/>
</dbReference>
<dbReference type="InterPro" id="IPR052155">
    <property type="entry name" value="Biofilm_reg_signaling"/>
</dbReference>
<dbReference type="PROSITE" id="PS50883">
    <property type="entry name" value="EAL"/>
    <property type="match status" value="1"/>
</dbReference>
<dbReference type="EMBL" id="JACHNZ010000024">
    <property type="protein sequence ID" value="MBB4632625.1"/>
    <property type="molecule type" value="Genomic_DNA"/>
</dbReference>
<dbReference type="Proteomes" id="UP000566324">
    <property type="component" value="Unassembled WGS sequence"/>
</dbReference>
<dbReference type="PROSITE" id="PS50113">
    <property type="entry name" value="PAC"/>
    <property type="match status" value="1"/>
</dbReference>
<dbReference type="GO" id="GO:0035438">
    <property type="term" value="F:cyclic-di-GMP binding"/>
    <property type="evidence" value="ECO:0007669"/>
    <property type="project" value="InterPro"/>
</dbReference>
<dbReference type="InterPro" id="IPR000014">
    <property type="entry name" value="PAS"/>
</dbReference>
<gene>
    <name evidence="6" type="ORF">GGQ98_002251</name>
</gene>